<feature type="compositionally biased region" description="Basic and acidic residues" evidence="1">
    <location>
        <begin position="113"/>
        <end position="132"/>
    </location>
</feature>
<dbReference type="Proteomes" id="UP001165083">
    <property type="component" value="Unassembled WGS sequence"/>
</dbReference>
<proteinExistence type="predicted"/>
<evidence type="ECO:0000313" key="2">
    <source>
        <dbReference type="EMBL" id="GMF14536.1"/>
    </source>
</evidence>
<feature type="region of interest" description="Disordered" evidence="1">
    <location>
        <begin position="1"/>
        <end position="212"/>
    </location>
</feature>
<gene>
    <name evidence="2" type="ORF">Plil01_000479600</name>
</gene>
<evidence type="ECO:0000256" key="1">
    <source>
        <dbReference type="SAM" id="MobiDB-lite"/>
    </source>
</evidence>
<feature type="compositionally biased region" description="Low complexity" evidence="1">
    <location>
        <begin position="61"/>
        <end position="88"/>
    </location>
</feature>
<reference evidence="2" key="1">
    <citation type="submission" date="2023-04" db="EMBL/GenBank/DDBJ databases">
        <title>Phytophthora lilii NBRC 32176.</title>
        <authorList>
            <person name="Ichikawa N."/>
            <person name="Sato H."/>
            <person name="Tonouchi N."/>
        </authorList>
    </citation>
    <scope>NUCLEOTIDE SEQUENCE</scope>
    <source>
        <strain evidence="2">NBRC 32176</strain>
    </source>
</reference>
<keyword evidence="3" id="KW-1185">Reference proteome</keyword>
<accession>A0A9W6TKG2</accession>
<sequence length="408" mass="44503">MESLYARDTPTAQERKLKLAKREQAAVGQTDAAKQQEASRQEQQAEALAGLMDAATEASPNTATDSGAAATTDATANAADDFGFNFASLPSEDAQQQLEGQWRSSQDADPGVEDGKAQQKSQAEDKKTEGHLAELSGEPTASSTLSAAAEKVETKKTESNAPASAATPAEQPRRAGVASVPRKPKPAITINTGSGSTGIGAKRPPPTPVSPPTFSWNDILRVQNLIERCLQQYLSKLQLKEQIIAFNYLVWLESQFENNCHARKLTFFVCTGWSAKGDGHERRQASSTLQQYQSSVSKSDVRPVLFDHNTYDHDPASDQYGRANFSEDANPLFQAAAHARRKARVQSAHEYVPARQSIGRLGCHVIGDDIIASTVTFAIAFAHQDRPRYSRIFHMKRTHLYFQVPHGP</sequence>
<evidence type="ECO:0000313" key="3">
    <source>
        <dbReference type="Proteomes" id="UP001165083"/>
    </source>
</evidence>
<dbReference type="OrthoDB" id="1620396at2759"/>
<feature type="compositionally biased region" description="Low complexity" evidence="1">
    <location>
        <begin position="32"/>
        <end position="49"/>
    </location>
</feature>
<feature type="compositionally biased region" description="Basic and acidic residues" evidence="1">
    <location>
        <begin position="13"/>
        <end position="24"/>
    </location>
</feature>
<protein>
    <submittedName>
        <fullName evidence="2">Unnamed protein product</fullName>
    </submittedName>
</protein>
<comment type="caution">
    <text evidence="2">The sequence shown here is derived from an EMBL/GenBank/DDBJ whole genome shotgun (WGS) entry which is preliminary data.</text>
</comment>
<feature type="compositionally biased region" description="Polar residues" evidence="1">
    <location>
        <begin position="93"/>
        <end position="107"/>
    </location>
</feature>
<dbReference type="EMBL" id="BSXW01000201">
    <property type="protein sequence ID" value="GMF14536.1"/>
    <property type="molecule type" value="Genomic_DNA"/>
</dbReference>
<name>A0A9W6TKG2_9STRA</name>
<organism evidence="2 3">
    <name type="scientific">Phytophthora lilii</name>
    <dbReference type="NCBI Taxonomy" id="2077276"/>
    <lineage>
        <taxon>Eukaryota</taxon>
        <taxon>Sar</taxon>
        <taxon>Stramenopiles</taxon>
        <taxon>Oomycota</taxon>
        <taxon>Peronosporomycetes</taxon>
        <taxon>Peronosporales</taxon>
        <taxon>Peronosporaceae</taxon>
        <taxon>Phytophthora</taxon>
    </lineage>
</organism>
<dbReference type="AlphaFoldDB" id="A0A9W6TKG2"/>